<evidence type="ECO:0000313" key="1">
    <source>
        <dbReference type="EMBL" id="AAX50593.1"/>
    </source>
</evidence>
<name>A0A0H2X2A8_CHLTA</name>
<dbReference type="RefSeq" id="WP_009871680.1">
    <property type="nucleotide sequence ID" value="NC_007429.1"/>
</dbReference>
<dbReference type="EMBL" id="CP000051">
    <property type="protein sequence ID" value="AAX50593.1"/>
    <property type="molecule type" value="Genomic_DNA"/>
</dbReference>
<protein>
    <submittedName>
        <fullName evidence="1">Hypothetical cytosolic protein</fullName>
    </submittedName>
</protein>
<gene>
    <name evidence="1" type="ordered locus">CTA_0358</name>
</gene>
<keyword evidence="2" id="KW-1185">Reference proteome</keyword>
<dbReference type="HOGENOM" id="CLU_188221_0_0_0"/>
<organism evidence="1 2">
    <name type="scientific">Chlamydia trachomatis serovar A (strain ATCC VR-571B / DSM 19440 / HAR-13)</name>
    <dbReference type="NCBI Taxonomy" id="315277"/>
    <lineage>
        <taxon>Bacteria</taxon>
        <taxon>Pseudomonadati</taxon>
        <taxon>Chlamydiota</taxon>
        <taxon>Chlamydiia</taxon>
        <taxon>Chlamydiales</taxon>
        <taxon>Chlamydiaceae</taxon>
        <taxon>Chlamydia/Chlamydophila group</taxon>
        <taxon>Chlamydia</taxon>
    </lineage>
</organism>
<dbReference type="AlphaFoldDB" id="A0A0H2X2A8"/>
<proteinExistence type="predicted"/>
<reference evidence="1 2" key="1">
    <citation type="journal article" date="2005" name="Infect. Immun.">
        <title>Comparative genomic analysis of Chlamydia trachomatis oculotropic and genitotropic strains.</title>
        <authorList>
            <person name="Carlson J.H."/>
            <person name="Porcella S.F."/>
            <person name="McClarty G."/>
            <person name="Caldwell H.D."/>
        </authorList>
    </citation>
    <scope>NUCLEOTIDE SEQUENCE [LARGE SCALE GENOMIC DNA]</scope>
    <source>
        <strain evidence="2">ATCC VR-571B / DSM 19440 / HAR-13</strain>
    </source>
</reference>
<dbReference type="Proteomes" id="UP000002532">
    <property type="component" value="Chromosome"/>
</dbReference>
<sequence>MQEISVPEASHLDTVIQRLLVLQKALEDCHSVEAILAIYEEMFSLIQEGETNLNHVEQLSFQLQLNPDGSVAVDTSGNPIKHPFIPGESV</sequence>
<evidence type="ECO:0000313" key="2">
    <source>
        <dbReference type="Proteomes" id="UP000002532"/>
    </source>
</evidence>
<accession>A0A0H2X2A8</accession>
<dbReference type="KEGG" id="cta:CTA_0358"/>